<protein>
    <submittedName>
        <fullName evidence="1">Uncharacterized protein</fullName>
    </submittedName>
</protein>
<name>A0A6L3NG02_9BURK</name>
<evidence type="ECO:0000313" key="1">
    <source>
        <dbReference type="EMBL" id="KAB0675076.1"/>
    </source>
</evidence>
<sequence length="79" mass="8833">MRARVARAGTPVFPHDDRPTAVLSFLRRVRVGPAVHAGRRDPDPTSPVQCRIDWAGQMRAPAGLARIRDGRIIRKIVDR</sequence>
<dbReference type="EMBL" id="VZOL01000171">
    <property type="protein sequence ID" value="KAB0675076.1"/>
    <property type="molecule type" value="Genomic_DNA"/>
</dbReference>
<evidence type="ECO:0000313" key="2">
    <source>
        <dbReference type="Proteomes" id="UP000473571"/>
    </source>
</evidence>
<organism evidence="1 2">
    <name type="scientific">Burkholderia territorii</name>
    <dbReference type="NCBI Taxonomy" id="1503055"/>
    <lineage>
        <taxon>Bacteria</taxon>
        <taxon>Pseudomonadati</taxon>
        <taxon>Pseudomonadota</taxon>
        <taxon>Betaproteobacteria</taxon>
        <taxon>Burkholderiales</taxon>
        <taxon>Burkholderiaceae</taxon>
        <taxon>Burkholderia</taxon>
        <taxon>Burkholderia cepacia complex</taxon>
    </lineage>
</organism>
<reference evidence="1 2" key="1">
    <citation type="submission" date="2019-09" db="EMBL/GenBank/DDBJ databases">
        <title>Draft genome sequences of 48 bacterial type strains from the CCUG.</title>
        <authorList>
            <person name="Tunovic T."/>
            <person name="Pineiro-Iglesias B."/>
            <person name="Unosson C."/>
            <person name="Inganas E."/>
            <person name="Ohlen M."/>
            <person name="Cardew S."/>
            <person name="Jensie-Markopoulos S."/>
            <person name="Salva-Serra F."/>
            <person name="Jaen-Luchoro D."/>
            <person name="Karlsson R."/>
            <person name="Svensson-Stadler L."/>
            <person name="Chun J."/>
            <person name="Moore E."/>
        </authorList>
    </citation>
    <scope>NUCLEOTIDE SEQUENCE [LARGE SCALE GENOMIC DNA]</scope>
    <source>
        <strain evidence="1 2">CCUG 65687</strain>
    </source>
</reference>
<comment type="caution">
    <text evidence="1">The sequence shown here is derived from an EMBL/GenBank/DDBJ whole genome shotgun (WGS) entry which is preliminary data.</text>
</comment>
<dbReference type="Proteomes" id="UP000473571">
    <property type="component" value="Unassembled WGS sequence"/>
</dbReference>
<gene>
    <name evidence="1" type="ORF">F7R13_14780</name>
</gene>
<proteinExistence type="predicted"/>
<accession>A0A6L3NG02</accession>
<dbReference type="AlphaFoldDB" id="A0A6L3NG02"/>